<feature type="domain" description="DUF6594" evidence="3">
    <location>
        <begin position="254"/>
        <end position="470"/>
    </location>
</feature>
<dbReference type="AlphaFoldDB" id="A0AAE8LZX6"/>
<evidence type="ECO:0000313" key="5">
    <source>
        <dbReference type="Proteomes" id="UP001187734"/>
    </source>
</evidence>
<feature type="region of interest" description="Disordered" evidence="1">
    <location>
        <begin position="396"/>
        <end position="415"/>
    </location>
</feature>
<keyword evidence="2" id="KW-0812">Transmembrane</keyword>
<dbReference type="PANTHER" id="PTHR34502:SF5">
    <property type="entry name" value="DUF6594 DOMAIN-CONTAINING PROTEIN"/>
    <property type="match status" value="1"/>
</dbReference>
<feature type="transmembrane region" description="Helical" evidence="2">
    <location>
        <begin position="448"/>
        <end position="468"/>
    </location>
</feature>
<sequence length="477" mass="52473">MNNQAQGRPRSSWSSSEGPPLQKTISHQSTVEDYEESNSQSLSEGGTQYPTPPSSASKMEYTPAVQRSVSGSAVTQLTPSDDTAVTKANGNRGKVPREVRNFKVKGARPGSISSPGPGPNSATHEASSSSPESSYFKTPLHGRQVAAAPYAPTAVAVANYPQSPINPVSYANWGPPQTPAGYPPPQEPFTPQQLGLPPIDHPYHSGFAYANQRSPALDPVFANQPPLYESQHPEADEQMPVQNDDLPVEALDGYASIAARLSGQSEPRIQPLYRRFDWLHHRILLYHQDRLGDLEEELIHLDSITTRNGGHMSVSIREEREAKHAIHRKRYQVVQEIEALLRKYKNAISSLEDMQKLPAPKNDDIQAYKTFLSQRQVLVEEETRFLGSSDLVALPQGPTANTYGSTRAQPQQTSPPLVPLRTLINGFSMSFLCLAVLMMALPDLTTRLVIVLCYGVLVTTVLSTTGHLRRLRQLFEG</sequence>
<proteinExistence type="predicted"/>
<dbReference type="PANTHER" id="PTHR34502">
    <property type="entry name" value="DUF6594 DOMAIN-CONTAINING PROTEIN-RELATED"/>
    <property type="match status" value="1"/>
</dbReference>
<keyword evidence="2" id="KW-0472">Membrane</keyword>
<feature type="compositionally biased region" description="Polar residues" evidence="1">
    <location>
        <begin position="65"/>
        <end position="89"/>
    </location>
</feature>
<feature type="transmembrane region" description="Helical" evidence="2">
    <location>
        <begin position="423"/>
        <end position="442"/>
    </location>
</feature>
<keyword evidence="2" id="KW-1133">Transmembrane helix</keyword>
<gene>
    <name evidence="4" type="ORF">FTOL_01327</name>
</gene>
<dbReference type="Proteomes" id="UP001187734">
    <property type="component" value="Unassembled WGS sequence"/>
</dbReference>
<evidence type="ECO:0000256" key="1">
    <source>
        <dbReference type="SAM" id="MobiDB-lite"/>
    </source>
</evidence>
<feature type="compositionally biased region" description="Low complexity" evidence="1">
    <location>
        <begin position="107"/>
        <end position="134"/>
    </location>
</feature>
<comment type="caution">
    <text evidence="4">The sequence shown here is derived from an EMBL/GenBank/DDBJ whole genome shotgun (WGS) entry which is preliminary data.</text>
</comment>
<dbReference type="EMBL" id="ONZP01000044">
    <property type="protein sequence ID" value="SPJ71599.1"/>
    <property type="molecule type" value="Genomic_DNA"/>
</dbReference>
<name>A0AAE8LZX6_9HYPO</name>
<evidence type="ECO:0000259" key="3">
    <source>
        <dbReference type="Pfam" id="PF20237"/>
    </source>
</evidence>
<keyword evidence="5" id="KW-1185">Reference proteome</keyword>
<dbReference type="Pfam" id="PF20237">
    <property type="entry name" value="DUF6594"/>
    <property type="match status" value="1"/>
</dbReference>
<reference evidence="4" key="1">
    <citation type="submission" date="2018-03" db="EMBL/GenBank/DDBJ databases">
        <authorList>
            <person name="Guldener U."/>
        </authorList>
    </citation>
    <scope>NUCLEOTIDE SEQUENCE</scope>
</reference>
<evidence type="ECO:0000256" key="2">
    <source>
        <dbReference type="SAM" id="Phobius"/>
    </source>
</evidence>
<protein>
    <recommendedName>
        <fullName evidence="3">DUF6594 domain-containing protein</fullName>
    </recommendedName>
</protein>
<evidence type="ECO:0000313" key="4">
    <source>
        <dbReference type="EMBL" id="SPJ71599.1"/>
    </source>
</evidence>
<feature type="region of interest" description="Disordered" evidence="1">
    <location>
        <begin position="1"/>
        <end position="137"/>
    </location>
</feature>
<dbReference type="InterPro" id="IPR046529">
    <property type="entry name" value="DUF6594"/>
</dbReference>
<feature type="compositionally biased region" description="Polar residues" evidence="1">
    <location>
        <begin position="398"/>
        <end position="415"/>
    </location>
</feature>
<accession>A0AAE8LZX6</accession>
<feature type="compositionally biased region" description="Polar residues" evidence="1">
    <location>
        <begin position="1"/>
        <end position="57"/>
    </location>
</feature>
<organism evidence="4 5">
    <name type="scientific">Fusarium torulosum</name>
    <dbReference type="NCBI Taxonomy" id="33205"/>
    <lineage>
        <taxon>Eukaryota</taxon>
        <taxon>Fungi</taxon>
        <taxon>Dikarya</taxon>
        <taxon>Ascomycota</taxon>
        <taxon>Pezizomycotina</taxon>
        <taxon>Sordariomycetes</taxon>
        <taxon>Hypocreomycetidae</taxon>
        <taxon>Hypocreales</taxon>
        <taxon>Nectriaceae</taxon>
        <taxon>Fusarium</taxon>
    </lineage>
</organism>